<dbReference type="VEuPathDB" id="FungiDB:QG37_00665"/>
<dbReference type="CDD" id="cd08045">
    <property type="entry name" value="HFD_TAF4"/>
    <property type="match status" value="1"/>
</dbReference>
<evidence type="ECO:0000256" key="9">
    <source>
        <dbReference type="SAM" id="MobiDB-lite"/>
    </source>
</evidence>
<dbReference type="VEuPathDB" id="FungiDB:CJI97_001466"/>
<keyword evidence="6" id="KW-0539">Nucleus</keyword>
<feature type="region of interest" description="Disordered" evidence="9">
    <location>
        <begin position="1"/>
        <end position="192"/>
    </location>
</feature>
<comment type="subcellular location">
    <subcellularLocation>
        <location evidence="1">Nucleus</location>
    </subcellularLocation>
</comment>
<dbReference type="GO" id="GO:0006367">
    <property type="term" value="P:transcription initiation at RNA polymerase II promoter"/>
    <property type="evidence" value="ECO:0007669"/>
    <property type="project" value="TreeGrafter"/>
</dbReference>
<feature type="compositionally biased region" description="Polar residues" evidence="9">
    <location>
        <begin position="210"/>
        <end position="220"/>
    </location>
</feature>
<feature type="region of interest" description="Disordered" evidence="9">
    <location>
        <begin position="464"/>
        <end position="515"/>
    </location>
</feature>
<feature type="compositionally biased region" description="Polar residues" evidence="9">
    <location>
        <begin position="87"/>
        <end position="106"/>
    </location>
</feature>
<feature type="compositionally biased region" description="Polar residues" evidence="9">
    <location>
        <begin position="389"/>
        <end position="406"/>
    </location>
</feature>
<evidence type="ECO:0000256" key="6">
    <source>
        <dbReference type="ARBA" id="ARBA00023242"/>
    </source>
</evidence>
<comment type="caution">
    <text evidence="11">The sequence shown here is derived from an EMBL/GenBank/DDBJ whole genome shotgun (WGS) entry which is preliminary data.</text>
</comment>
<evidence type="ECO:0000256" key="3">
    <source>
        <dbReference type="ARBA" id="ARBA00017306"/>
    </source>
</evidence>
<feature type="compositionally biased region" description="Polar residues" evidence="9">
    <location>
        <begin position="241"/>
        <end position="250"/>
    </location>
</feature>
<dbReference type="InterPro" id="IPR007900">
    <property type="entry name" value="TAF4_C"/>
</dbReference>
<evidence type="ECO:0000256" key="5">
    <source>
        <dbReference type="ARBA" id="ARBA00023163"/>
    </source>
</evidence>
<keyword evidence="5" id="KW-0804">Transcription</keyword>
<feature type="compositionally biased region" description="Polar residues" evidence="9">
    <location>
        <begin position="10"/>
        <end position="24"/>
    </location>
</feature>
<feature type="compositionally biased region" description="Polar residues" evidence="9">
    <location>
        <begin position="113"/>
        <end position="128"/>
    </location>
</feature>
<evidence type="ECO:0000313" key="12">
    <source>
        <dbReference type="Proteomes" id="UP000037122"/>
    </source>
</evidence>
<gene>
    <name evidence="11" type="ORF">QG37_00665</name>
</gene>
<dbReference type="AlphaFoldDB" id="A0A0L0P8R0"/>
<dbReference type="GO" id="GO:0016251">
    <property type="term" value="F:RNA polymerase II general transcription initiation factor activity"/>
    <property type="evidence" value="ECO:0007669"/>
    <property type="project" value="TreeGrafter"/>
</dbReference>
<feature type="compositionally biased region" description="Basic and acidic residues" evidence="9">
    <location>
        <begin position="25"/>
        <end position="34"/>
    </location>
</feature>
<protein>
    <recommendedName>
        <fullName evidence="3">Transcription initiation factor TFIID subunit 4</fullName>
    </recommendedName>
    <alternativeName>
        <fullName evidence="8">TBP-associated factor 4</fullName>
    </alternativeName>
</protein>
<dbReference type="VEuPathDB" id="FungiDB:CJJ07_004893"/>
<comment type="similarity">
    <text evidence="2">Belongs to the TAF4 family.</text>
</comment>
<dbReference type="GO" id="GO:0003677">
    <property type="term" value="F:DNA binding"/>
    <property type="evidence" value="ECO:0007669"/>
    <property type="project" value="TreeGrafter"/>
</dbReference>
<feature type="compositionally biased region" description="Acidic residues" evidence="9">
    <location>
        <begin position="38"/>
        <end position="48"/>
    </location>
</feature>
<accession>A0A0L0P8R0</accession>
<dbReference type="Pfam" id="PF05236">
    <property type="entry name" value="TAF4"/>
    <property type="match status" value="1"/>
</dbReference>
<dbReference type="Proteomes" id="UP000037122">
    <property type="component" value="Unassembled WGS sequence"/>
</dbReference>
<reference evidence="12" key="1">
    <citation type="journal article" date="2015" name="BMC Genomics">
        <title>Draft genome of a commonly misdiagnosed multidrug resistant pathogen Candida auris.</title>
        <authorList>
            <person name="Chatterjee S."/>
            <person name="Alampalli S.V."/>
            <person name="Nageshan R.K."/>
            <person name="Chettiar S.T."/>
            <person name="Joshi S."/>
            <person name="Tatu U.S."/>
        </authorList>
    </citation>
    <scope>NUCLEOTIDE SEQUENCE [LARGE SCALE GENOMIC DNA]</scope>
    <source>
        <strain evidence="12">6684</strain>
    </source>
</reference>
<dbReference type="VEuPathDB" id="FungiDB:B9J08_001140"/>
<sequence>MSAPNEDDMSQPSKRPYENSSSQLDELKRIKVESTGDINEDQFNDLFDDPLFNQNGNDHPPAGSHNGNDNVDLPDFLQDPLPEGSSAAPTTSNSEPAVASPITQAHTAPVTAVHSSQPSKLPTPASQRPSSAGPQPGAPGKPNTTQSSALQGDQKAESTATGAATTSQSFSGQLPSLSTGSSLPPSATPMYQSQSQYPYLTYNKTTLPQYPQQYRQSPGATSYKPGTRFDPRRTYPAPTGMGSSYSTSSVPGYGIASGVAPVPGSTGSTQPTKEDPDQYKDAIHAAGVDILREEELLSTNYNRVPLSIQQQQFANRQRQLYGLLNAFLQPYHVGLFMNRTARENGVFQNFMADPEMLEFMSAACKEWLSNIITKTITLSRHRRRGIPTLVQSRGSNKTKSPSSQRSDVSKELRNIALRHKEQEEQRVAKRLALGVENRDEVAPESSNKAGAEETLHRAANATAAMMTGGSSTRKKYSWMKSGGGGGGDDGKTGASKDGGPKQSPLISSRGDNGLRFREIRTGNMVTTKDLLGVLEDERMGTSKAVIKGYAKLKD</sequence>
<proteinExistence type="inferred from homology"/>
<dbReference type="VEuPathDB" id="FungiDB:CJJ09_003397"/>
<feature type="compositionally biased region" description="Low complexity" evidence="9">
    <location>
        <begin position="129"/>
        <end position="142"/>
    </location>
</feature>
<evidence type="ECO:0000256" key="1">
    <source>
        <dbReference type="ARBA" id="ARBA00004123"/>
    </source>
</evidence>
<dbReference type="InterPro" id="IPR045144">
    <property type="entry name" value="TAF4"/>
</dbReference>
<evidence type="ECO:0000259" key="10">
    <source>
        <dbReference type="Pfam" id="PF05236"/>
    </source>
</evidence>
<name>A0A0L0P8R0_CANAR</name>
<comment type="function">
    <text evidence="7">Functions as a component of the DNA-binding general transcription factor complex TFIID. Binding of TFIID to a promoter (with or without TATA element) is the initial step in pre-initiation complex (PIC) formation. TFIID plays a key role in the regulation of gene expression by RNA polymerase II through different activities such as transcription activator interaction, core promoter recognition and selectivity, TFIIA and TFIIB interaction, chromatin modification (histone acetylation by TAF1), facilitation of DNA opening and initiation of transcription.</text>
</comment>
<feature type="domain" description="Transcription initiation factor TFIID component TAF4 C-terminal" evidence="10">
    <location>
        <begin position="280"/>
        <end position="549"/>
    </location>
</feature>
<dbReference type="EMBL" id="LGST01000004">
    <property type="protein sequence ID" value="KNE02406.1"/>
    <property type="molecule type" value="Genomic_DNA"/>
</dbReference>
<evidence type="ECO:0000256" key="2">
    <source>
        <dbReference type="ARBA" id="ARBA00006178"/>
    </source>
</evidence>
<evidence type="ECO:0000256" key="8">
    <source>
        <dbReference type="ARBA" id="ARBA00031747"/>
    </source>
</evidence>
<evidence type="ECO:0000313" key="11">
    <source>
        <dbReference type="EMBL" id="KNE02406.1"/>
    </source>
</evidence>
<evidence type="ECO:0000256" key="7">
    <source>
        <dbReference type="ARBA" id="ARBA00025346"/>
    </source>
</evidence>
<dbReference type="PANTHER" id="PTHR15138">
    <property type="entry name" value="TRANSCRIPTION INITIATION FACTOR TFIID SUBUNIT 4"/>
    <property type="match status" value="1"/>
</dbReference>
<organism evidence="11 12">
    <name type="scientific">Candidozyma auris</name>
    <name type="common">Yeast</name>
    <name type="synonym">Candida auris</name>
    <dbReference type="NCBI Taxonomy" id="498019"/>
    <lineage>
        <taxon>Eukaryota</taxon>
        <taxon>Fungi</taxon>
        <taxon>Dikarya</taxon>
        <taxon>Ascomycota</taxon>
        <taxon>Saccharomycotina</taxon>
        <taxon>Pichiomycetes</taxon>
        <taxon>Metschnikowiaceae</taxon>
        <taxon>Candidozyma</taxon>
    </lineage>
</organism>
<dbReference type="PANTHER" id="PTHR15138:SF14">
    <property type="entry name" value="TRANSCRIPTION INITIATION FACTOR TFIID SUBUNIT 4"/>
    <property type="match status" value="1"/>
</dbReference>
<dbReference type="GO" id="GO:0005669">
    <property type="term" value="C:transcription factor TFIID complex"/>
    <property type="evidence" value="ECO:0007669"/>
    <property type="project" value="InterPro"/>
</dbReference>
<dbReference type="VEuPathDB" id="FungiDB:CJI96_0002988"/>
<feature type="region of interest" description="Disordered" evidence="9">
    <location>
        <begin position="383"/>
        <end position="409"/>
    </location>
</feature>
<feature type="compositionally biased region" description="Low complexity" evidence="9">
    <location>
        <begin position="157"/>
        <end position="185"/>
    </location>
</feature>
<evidence type="ECO:0000256" key="4">
    <source>
        <dbReference type="ARBA" id="ARBA00023015"/>
    </source>
</evidence>
<keyword evidence="4" id="KW-0805">Transcription regulation</keyword>
<feature type="region of interest" description="Disordered" evidence="9">
    <location>
        <begin position="210"/>
        <end position="278"/>
    </location>
</feature>